<keyword evidence="3" id="KW-1185">Reference proteome</keyword>
<reference evidence="2 3" key="1">
    <citation type="submission" date="2019-07" db="EMBL/GenBank/DDBJ databases">
        <title>Litoreibacter alkalisoli sp. nov., isolated from saline-alkaline soil.</title>
        <authorList>
            <person name="Wang S."/>
            <person name="Xu L."/>
            <person name="Xing Y.-T."/>
            <person name="Sun J.-Q."/>
        </authorList>
    </citation>
    <scope>NUCLEOTIDE SEQUENCE [LARGE SCALE GENOMIC DNA]</scope>
    <source>
        <strain evidence="2 3">LN3S51</strain>
        <plasmid evidence="2 3">unnamed3</plasmid>
    </source>
</reference>
<dbReference type="Pfam" id="PF00359">
    <property type="entry name" value="PTS_EIIA_2"/>
    <property type="match status" value="1"/>
</dbReference>
<dbReference type="CDD" id="cd00211">
    <property type="entry name" value="PTS_IIA_fru"/>
    <property type="match status" value="1"/>
</dbReference>
<geneLocation type="plasmid" evidence="2 3">
    <name>unnamed3</name>
</geneLocation>
<dbReference type="RefSeq" id="WP_146366660.1">
    <property type="nucleotide sequence ID" value="NZ_CP042264.1"/>
</dbReference>
<dbReference type="PANTHER" id="PTHR47738:SF1">
    <property type="entry name" value="NITROGEN REGULATORY PROTEIN"/>
    <property type="match status" value="1"/>
</dbReference>
<dbReference type="InterPro" id="IPR051541">
    <property type="entry name" value="PTS_SugarTrans_NitroReg"/>
</dbReference>
<organism evidence="2 3">
    <name type="scientific">Qingshengfaniella alkalisoli</name>
    <dbReference type="NCBI Taxonomy" id="2599296"/>
    <lineage>
        <taxon>Bacteria</taxon>
        <taxon>Pseudomonadati</taxon>
        <taxon>Pseudomonadota</taxon>
        <taxon>Alphaproteobacteria</taxon>
        <taxon>Rhodobacterales</taxon>
        <taxon>Paracoccaceae</taxon>
        <taxon>Qingshengfaniella</taxon>
    </lineage>
</organism>
<dbReference type="AlphaFoldDB" id="A0A5B8J007"/>
<protein>
    <submittedName>
        <fullName evidence="2">PTS lactose transporter subunit IIC</fullName>
    </submittedName>
</protein>
<dbReference type="PROSITE" id="PS00372">
    <property type="entry name" value="PTS_EIIA_TYPE_2_HIS"/>
    <property type="match status" value="1"/>
</dbReference>
<dbReference type="SUPFAM" id="SSF55804">
    <property type="entry name" value="Phoshotransferase/anion transport protein"/>
    <property type="match status" value="1"/>
</dbReference>
<dbReference type="PANTHER" id="PTHR47738">
    <property type="entry name" value="PTS SYSTEM FRUCTOSE-LIKE EIIA COMPONENT-RELATED"/>
    <property type="match status" value="1"/>
</dbReference>
<feature type="domain" description="PTS EIIA type-2" evidence="1">
    <location>
        <begin position="5"/>
        <end position="148"/>
    </location>
</feature>
<dbReference type="GO" id="GO:0030295">
    <property type="term" value="F:protein kinase activator activity"/>
    <property type="evidence" value="ECO:0007669"/>
    <property type="project" value="TreeGrafter"/>
</dbReference>
<name>A0A5B8J007_9RHOB</name>
<proteinExistence type="predicted"/>
<dbReference type="InterPro" id="IPR016152">
    <property type="entry name" value="PTrfase/Anion_transptr"/>
</dbReference>
<accession>A0A5B8J007</accession>
<evidence type="ECO:0000313" key="3">
    <source>
        <dbReference type="Proteomes" id="UP000318483"/>
    </source>
</evidence>
<sequence length="154" mass="16440">MELAALLKPEAVKVVGSMTSKKRLMRELGEIAASCYGLDVDDAVEALLDRESIGPTGVGKGVALPHARMDGIDRIVGVFMRLDQPVPFESVDRQPVDLVFSLFAPKDAGVSHLRALALVSRVMRDGSTCTKLRSNEEAGTLHAILTGLEANQAA</sequence>
<gene>
    <name evidence="2" type="ORF">FPZ52_16280</name>
</gene>
<evidence type="ECO:0000259" key="1">
    <source>
        <dbReference type="PROSITE" id="PS51094"/>
    </source>
</evidence>
<dbReference type="PROSITE" id="PS51094">
    <property type="entry name" value="PTS_EIIA_TYPE_2"/>
    <property type="match status" value="1"/>
</dbReference>
<dbReference type="KEGG" id="lit:FPZ52_16280"/>
<evidence type="ECO:0000313" key="2">
    <source>
        <dbReference type="EMBL" id="QDY71244.1"/>
    </source>
</evidence>
<dbReference type="Proteomes" id="UP000318483">
    <property type="component" value="Plasmid unnamed3"/>
</dbReference>
<keyword evidence="2" id="KW-0614">Plasmid</keyword>
<dbReference type="Gene3D" id="3.40.930.10">
    <property type="entry name" value="Mannitol-specific EII, Chain A"/>
    <property type="match status" value="1"/>
</dbReference>
<dbReference type="InterPro" id="IPR002178">
    <property type="entry name" value="PTS_EIIA_type-2_dom"/>
</dbReference>
<dbReference type="OrthoDB" id="95460at2"/>
<dbReference type="EMBL" id="CP042264">
    <property type="protein sequence ID" value="QDY71244.1"/>
    <property type="molecule type" value="Genomic_DNA"/>
</dbReference>